<dbReference type="GO" id="GO:0045259">
    <property type="term" value="C:proton-transporting ATP synthase complex"/>
    <property type="evidence" value="ECO:0007669"/>
    <property type="project" value="UniProtKB-KW"/>
</dbReference>
<geneLocation type="mitochondrion" evidence="14"/>
<evidence type="ECO:0000256" key="11">
    <source>
        <dbReference type="ARBA" id="ARBA00023136"/>
    </source>
</evidence>
<evidence type="ECO:0000256" key="1">
    <source>
        <dbReference type="ARBA" id="ARBA00004304"/>
    </source>
</evidence>
<reference evidence="14" key="1">
    <citation type="submission" date="2016-04" db="EMBL/GenBank/DDBJ databases">
        <title>Mitochondria of Scolytid beetles.</title>
        <authorList>
            <person name="Miller K."/>
            <person name="Linard B."/>
            <person name="Vogler A.P."/>
        </authorList>
    </citation>
    <scope>NUCLEOTIDE SEQUENCE</scope>
</reference>
<comment type="subcellular location">
    <subcellularLocation>
        <location evidence="1 12">Mitochondrion membrane</location>
        <topology evidence="1 12">Single-pass membrane protein</topology>
    </subcellularLocation>
</comment>
<organism evidence="14">
    <name type="scientific">Xylosandrus crassiusculus</name>
    <dbReference type="NCBI Taxonomy" id="124033"/>
    <lineage>
        <taxon>Eukaryota</taxon>
        <taxon>Metazoa</taxon>
        <taxon>Ecdysozoa</taxon>
        <taxon>Arthropoda</taxon>
        <taxon>Hexapoda</taxon>
        <taxon>Insecta</taxon>
        <taxon>Pterygota</taxon>
        <taxon>Neoptera</taxon>
        <taxon>Endopterygota</taxon>
        <taxon>Coleoptera</taxon>
        <taxon>Polyphaga</taxon>
        <taxon>Cucujiformia</taxon>
        <taxon>Curculionidae</taxon>
        <taxon>Scolytinae</taxon>
        <taxon>Xylosandrus</taxon>
    </lineage>
</organism>
<evidence type="ECO:0000256" key="13">
    <source>
        <dbReference type="SAM" id="Phobius"/>
    </source>
</evidence>
<evidence type="ECO:0000256" key="12">
    <source>
        <dbReference type="RuleBase" id="RU003661"/>
    </source>
</evidence>
<gene>
    <name evidence="14" type="primary">atp8</name>
</gene>
<dbReference type="Pfam" id="PF00895">
    <property type="entry name" value="ATP-synt_8"/>
    <property type="match status" value="1"/>
</dbReference>
<evidence type="ECO:0000256" key="4">
    <source>
        <dbReference type="ARBA" id="ARBA00022448"/>
    </source>
</evidence>
<evidence type="ECO:0000256" key="5">
    <source>
        <dbReference type="ARBA" id="ARBA00022547"/>
    </source>
</evidence>
<evidence type="ECO:0000256" key="3">
    <source>
        <dbReference type="ARBA" id="ARBA00011291"/>
    </source>
</evidence>
<comment type="similarity">
    <text evidence="2 12">Belongs to the ATPase protein 8 family.</text>
</comment>
<keyword evidence="11 13" id="KW-0472">Membrane</keyword>
<dbReference type="AlphaFoldDB" id="A0A343A696"/>
<dbReference type="GO" id="GO:0031966">
    <property type="term" value="C:mitochondrial membrane"/>
    <property type="evidence" value="ECO:0007669"/>
    <property type="project" value="UniProtKB-SubCell"/>
</dbReference>
<keyword evidence="5 12" id="KW-0138">CF(0)</keyword>
<dbReference type="GeneID" id="34947996"/>
<keyword evidence="9 12" id="KW-0406">Ion transport</keyword>
<name>A0A343A696_9CUCU</name>
<protein>
    <recommendedName>
        <fullName evidence="12">ATP synthase complex subunit 8</fullName>
    </recommendedName>
</protein>
<keyword evidence="6 12" id="KW-0812">Transmembrane</keyword>
<sequence>MPQMAPISWITLYMFFTILFLMMCIVNYYIFLYNPTNKIVKQAMNYSWKW</sequence>
<keyword evidence="7 12" id="KW-0375">Hydrogen ion transport</keyword>
<evidence type="ECO:0000256" key="6">
    <source>
        <dbReference type="ARBA" id="ARBA00022692"/>
    </source>
</evidence>
<keyword evidence="8 13" id="KW-1133">Transmembrane helix</keyword>
<dbReference type="InterPro" id="IPR001421">
    <property type="entry name" value="ATP8_metazoa"/>
</dbReference>
<proteinExistence type="inferred from homology"/>
<dbReference type="GO" id="GO:0015986">
    <property type="term" value="P:proton motive force-driven ATP synthesis"/>
    <property type="evidence" value="ECO:0007669"/>
    <property type="project" value="InterPro"/>
</dbReference>
<keyword evidence="10 12" id="KW-0496">Mitochondrion</keyword>
<dbReference type="GO" id="GO:0015078">
    <property type="term" value="F:proton transmembrane transporter activity"/>
    <property type="evidence" value="ECO:0007669"/>
    <property type="project" value="InterPro"/>
</dbReference>
<dbReference type="RefSeq" id="YP_009441880.1">
    <property type="nucleotide sequence ID" value="NC_036284.1"/>
</dbReference>
<evidence type="ECO:0000256" key="10">
    <source>
        <dbReference type="ARBA" id="ARBA00023128"/>
    </source>
</evidence>
<dbReference type="EMBL" id="KX035196">
    <property type="protein sequence ID" value="AOY40075.1"/>
    <property type="molecule type" value="Genomic_DNA"/>
</dbReference>
<keyword evidence="4 12" id="KW-0813">Transport</keyword>
<evidence type="ECO:0000256" key="8">
    <source>
        <dbReference type="ARBA" id="ARBA00022989"/>
    </source>
</evidence>
<evidence type="ECO:0000256" key="9">
    <source>
        <dbReference type="ARBA" id="ARBA00023065"/>
    </source>
</evidence>
<evidence type="ECO:0000313" key="14">
    <source>
        <dbReference type="EMBL" id="AOY40075.1"/>
    </source>
</evidence>
<comment type="subunit">
    <text evidence="3">F-type ATPases have 2 components, CF(1) - the catalytic core - and CF(0) - the membrane proton channel.</text>
</comment>
<evidence type="ECO:0000256" key="2">
    <source>
        <dbReference type="ARBA" id="ARBA00008892"/>
    </source>
</evidence>
<feature type="transmembrane region" description="Helical" evidence="13">
    <location>
        <begin position="12"/>
        <end position="32"/>
    </location>
</feature>
<evidence type="ECO:0000256" key="7">
    <source>
        <dbReference type="ARBA" id="ARBA00022781"/>
    </source>
</evidence>
<accession>A0A343A696</accession>